<evidence type="ECO:0000313" key="3">
    <source>
        <dbReference type="Proteomes" id="UP000658514"/>
    </source>
</evidence>
<dbReference type="Proteomes" id="UP000658514">
    <property type="component" value="Unassembled WGS sequence"/>
</dbReference>
<keyword evidence="1" id="KW-0472">Membrane</keyword>
<sequence>MDNLQIKILGKIAICITLLIGVAILIISIYPGALNSFFFPVMLVSIVCVPIFAVLAILFWGLRTLGRRDLKSIRLRRHTFVPWREVAIIAGIVLVCYVLLKFYIPRRLAFIISQSAFEQVRVQLPISAKGKITLNRKLGLYEVDEYAIDSRGGAYFRVFSGGDGLSPDTISYGFAYQPNSEGSPFGAAKYQVFYLYGDWYWFRVSDDF</sequence>
<accession>A0ABR8AJ96</accession>
<keyword evidence="1" id="KW-1133">Transmembrane helix</keyword>
<feature type="transmembrane region" description="Helical" evidence="1">
    <location>
        <begin position="83"/>
        <end position="104"/>
    </location>
</feature>
<dbReference type="RefSeq" id="WP_190549709.1">
    <property type="nucleotide sequence ID" value="NZ_CAWPNO010000105.1"/>
</dbReference>
<feature type="transmembrane region" description="Helical" evidence="1">
    <location>
        <begin position="37"/>
        <end position="62"/>
    </location>
</feature>
<name>A0ABR8AJ96_9CYAN</name>
<comment type="caution">
    <text evidence="2">The sequence shown here is derived from an EMBL/GenBank/DDBJ whole genome shotgun (WGS) entry which is preliminary data.</text>
</comment>
<keyword evidence="1" id="KW-0812">Transmembrane</keyword>
<feature type="transmembrane region" description="Helical" evidence="1">
    <location>
        <begin position="12"/>
        <end position="31"/>
    </location>
</feature>
<keyword evidence="3" id="KW-1185">Reference proteome</keyword>
<protein>
    <submittedName>
        <fullName evidence="2">Uncharacterized protein</fullName>
    </submittedName>
</protein>
<evidence type="ECO:0000313" key="2">
    <source>
        <dbReference type="EMBL" id="MBD2199849.1"/>
    </source>
</evidence>
<proteinExistence type="predicted"/>
<organism evidence="2 3">
    <name type="scientific">Calothrix parietina FACHB-288</name>
    <dbReference type="NCBI Taxonomy" id="2692896"/>
    <lineage>
        <taxon>Bacteria</taxon>
        <taxon>Bacillati</taxon>
        <taxon>Cyanobacteriota</taxon>
        <taxon>Cyanophyceae</taxon>
        <taxon>Nostocales</taxon>
        <taxon>Calotrichaceae</taxon>
        <taxon>Calothrix</taxon>
    </lineage>
</organism>
<reference evidence="2 3" key="1">
    <citation type="journal article" date="2020" name="ISME J.">
        <title>Comparative genomics reveals insights into cyanobacterial evolution and habitat adaptation.</title>
        <authorList>
            <person name="Chen M.Y."/>
            <person name="Teng W.K."/>
            <person name="Zhao L."/>
            <person name="Hu C.X."/>
            <person name="Zhou Y.K."/>
            <person name="Han B.P."/>
            <person name="Song L.R."/>
            <person name="Shu W.S."/>
        </authorList>
    </citation>
    <scope>NUCLEOTIDE SEQUENCE [LARGE SCALE GENOMIC DNA]</scope>
    <source>
        <strain evidence="2 3">FACHB-288</strain>
    </source>
</reference>
<evidence type="ECO:0000256" key="1">
    <source>
        <dbReference type="SAM" id="Phobius"/>
    </source>
</evidence>
<gene>
    <name evidence="2" type="ORF">H6G24_30980</name>
</gene>
<dbReference type="EMBL" id="JACJQH010000069">
    <property type="protein sequence ID" value="MBD2199849.1"/>
    <property type="molecule type" value="Genomic_DNA"/>
</dbReference>